<keyword evidence="5" id="KW-0479">Metal-binding</keyword>
<name>A0A9P7V8F7_9ASCO</name>
<dbReference type="PANTHER" id="PTHR16171:SF7">
    <property type="entry name" value="DNA REPAIR PROTEIN RAD2"/>
    <property type="match status" value="1"/>
</dbReference>
<dbReference type="Gene3D" id="3.40.50.1010">
    <property type="entry name" value="5'-nuclease"/>
    <property type="match status" value="2"/>
</dbReference>
<dbReference type="PRINTS" id="PR00066">
    <property type="entry name" value="XRODRMPGMNTG"/>
</dbReference>
<evidence type="ECO:0000256" key="12">
    <source>
        <dbReference type="ARBA" id="ARBA00053135"/>
    </source>
</evidence>
<dbReference type="FunFam" id="3.40.50.1010:FF:000061">
    <property type="entry name" value="Single-stranded DNA endonuclease (Eurofung)"/>
    <property type="match status" value="1"/>
</dbReference>
<keyword evidence="7" id="KW-0227">DNA damage</keyword>
<evidence type="ECO:0000256" key="10">
    <source>
        <dbReference type="ARBA" id="ARBA00023204"/>
    </source>
</evidence>
<dbReference type="CDD" id="cd09904">
    <property type="entry name" value="H3TH_XPG"/>
    <property type="match status" value="1"/>
</dbReference>
<feature type="region of interest" description="Disordered" evidence="13">
    <location>
        <begin position="442"/>
        <end position="476"/>
    </location>
</feature>
<dbReference type="InterPro" id="IPR006085">
    <property type="entry name" value="XPG_DNA_repair_N"/>
</dbReference>
<organism evidence="16 17">
    <name type="scientific">Scheffersomyces spartinae</name>
    <dbReference type="NCBI Taxonomy" id="45513"/>
    <lineage>
        <taxon>Eukaryota</taxon>
        <taxon>Fungi</taxon>
        <taxon>Dikarya</taxon>
        <taxon>Ascomycota</taxon>
        <taxon>Saccharomycotina</taxon>
        <taxon>Pichiomycetes</taxon>
        <taxon>Debaryomycetaceae</taxon>
        <taxon>Scheffersomyces</taxon>
    </lineage>
</organism>
<dbReference type="SMART" id="SM00485">
    <property type="entry name" value="XPGN"/>
    <property type="match status" value="1"/>
</dbReference>
<evidence type="ECO:0000256" key="5">
    <source>
        <dbReference type="ARBA" id="ARBA00022723"/>
    </source>
</evidence>
<evidence type="ECO:0000256" key="9">
    <source>
        <dbReference type="ARBA" id="ARBA00022842"/>
    </source>
</evidence>
<keyword evidence="6" id="KW-0255">Endonuclease</keyword>
<dbReference type="Proteomes" id="UP000790833">
    <property type="component" value="Unassembled WGS sequence"/>
</dbReference>
<keyword evidence="11" id="KW-0539">Nucleus</keyword>
<dbReference type="InterPro" id="IPR006086">
    <property type="entry name" value="XPG-I_dom"/>
</dbReference>
<keyword evidence="17" id="KW-1185">Reference proteome</keyword>
<dbReference type="SUPFAM" id="SSF88723">
    <property type="entry name" value="PIN domain-like"/>
    <property type="match status" value="1"/>
</dbReference>
<dbReference type="Gene3D" id="1.10.150.20">
    <property type="entry name" value="5' to 3' exonuclease, C-terminal subdomain"/>
    <property type="match status" value="1"/>
</dbReference>
<evidence type="ECO:0000259" key="15">
    <source>
        <dbReference type="SMART" id="SM00485"/>
    </source>
</evidence>
<evidence type="ECO:0000256" key="13">
    <source>
        <dbReference type="SAM" id="MobiDB-lite"/>
    </source>
</evidence>
<evidence type="ECO:0000256" key="1">
    <source>
        <dbReference type="ARBA" id="ARBA00001946"/>
    </source>
</evidence>
<dbReference type="PANTHER" id="PTHR16171">
    <property type="entry name" value="DNA REPAIR PROTEIN COMPLEMENTING XP-G CELLS-RELATED"/>
    <property type="match status" value="1"/>
</dbReference>
<dbReference type="PRINTS" id="PR00853">
    <property type="entry name" value="XPGRADSUPER"/>
</dbReference>
<dbReference type="FunFam" id="3.40.50.1010:FF:000025">
    <property type="entry name" value="DNA repair protein RAD2"/>
    <property type="match status" value="1"/>
</dbReference>
<comment type="subcellular location">
    <subcellularLocation>
        <location evidence="2">Nucleus</location>
    </subcellularLocation>
</comment>
<dbReference type="OrthoDB" id="31113at2759"/>
<dbReference type="CDD" id="cd09868">
    <property type="entry name" value="PIN_XPG_RAD2"/>
    <property type="match status" value="2"/>
</dbReference>
<comment type="function">
    <text evidence="12">Single-stranded DNA endonuclease involved in excision repair of DNA damaged with UV light, bulky adducts, or cross-linking agents. Essential for the incision step of excision-repair.</text>
</comment>
<protein>
    <submittedName>
        <fullName evidence="16">DNA repair protein rad2</fullName>
    </submittedName>
</protein>
<accession>A0A9P7V8F7</accession>
<dbReference type="AlphaFoldDB" id="A0A9P7V8F7"/>
<dbReference type="PROSITE" id="PS00842">
    <property type="entry name" value="XPG_2"/>
    <property type="match status" value="1"/>
</dbReference>
<dbReference type="GO" id="GO:0046872">
    <property type="term" value="F:metal ion binding"/>
    <property type="evidence" value="ECO:0007669"/>
    <property type="project" value="UniProtKB-KW"/>
</dbReference>
<dbReference type="InterPro" id="IPR019974">
    <property type="entry name" value="XPG_CS"/>
</dbReference>
<comment type="similarity">
    <text evidence="3">Belongs to the XPG/RAD2 endonuclease family. XPG subfamily.</text>
</comment>
<comment type="cofactor">
    <cofactor evidence="1">
        <name>Mg(2+)</name>
        <dbReference type="ChEBI" id="CHEBI:18420"/>
    </cofactor>
</comment>
<dbReference type="InterPro" id="IPR008918">
    <property type="entry name" value="HhH2"/>
</dbReference>
<dbReference type="Pfam" id="PF00752">
    <property type="entry name" value="XPG_N"/>
    <property type="match status" value="1"/>
</dbReference>
<feature type="compositionally biased region" description="Basic and acidic residues" evidence="13">
    <location>
        <begin position="442"/>
        <end position="455"/>
    </location>
</feature>
<dbReference type="InterPro" id="IPR036279">
    <property type="entry name" value="5-3_exonuclease_C_sf"/>
</dbReference>
<evidence type="ECO:0000256" key="8">
    <source>
        <dbReference type="ARBA" id="ARBA00022801"/>
    </source>
</evidence>
<dbReference type="InterPro" id="IPR006084">
    <property type="entry name" value="XPG/Rad2"/>
</dbReference>
<feature type="region of interest" description="Disordered" evidence="13">
    <location>
        <begin position="343"/>
        <end position="365"/>
    </location>
</feature>
<dbReference type="GO" id="GO:0006289">
    <property type="term" value="P:nucleotide-excision repair"/>
    <property type="evidence" value="ECO:0007669"/>
    <property type="project" value="InterPro"/>
</dbReference>
<keyword evidence="10" id="KW-0234">DNA repair</keyword>
<evidence type="ECO:0000256" key="11">
    <source>
        <dbReference type="ARBA" id="ARBA00023242"/>
    </source>
</evidence>
<evidence type="ECO:0000256" key="4">
    <source>
        <dbReference type="ARBA" id="ARBA00022722"/>
    </source>
</evidence>
<dbReference type="SMART" id="SM00279">
    <property type="entry name" value="HhH2"/>
    <property type="match status" value="1"/>
</dbReference>
<reference evidence="16" key="1">
    <citation type="submission" date="2021-03" db="EMBL/GenBank/DDBJ databases">
        <authorList>
            <person name="Palmer J.M."/>
        </authorList>
    </citation>
    <scope>NUCLEOTIDE SEQUENCE</scope>
    <source>
        <strain evidence="16">ARV_011</strain>
    </source>
</reference>
<dbReference type="GO" id="GO:0016788">
    <property type="term" value="F:hydrolase activity, acting on ester bonds"/>
    <property type="evidence" value="ECO:0007669"/>
    <property type="project" value="InterPro"/>
</dbReference>
<dbReference type="Pfam" id="PF00867">
    <property type="entry name" value="XPG_I"/>
    <property type="match status" value="1"/>
</dbReference>
<evidence type="ECO:0000256" key="7">
    <source>
        <dbReference type="ARBA" id="ARBA00022763"/>
    </source>
</evidence>
<keyword evidence="4" id="KW-0540">Nuclease</keyword>
<evidence type="ECO:0000256" key="6">
    <source>
        <dbReference type="ARBA" id="ARBA00022759"/>
    </source>
</evidence>
<dbReference type="SMART" id="SM00484">
    <property type="entry name" value="XPGI"/>
    <property type="match status" value="1"/>
</dbReference>
<evidence type="ECO:0000259" key="14">
    <source>
        <dbReference type="SMART" id="SM00484"/>
    </source>
</evidence>
<evidence type="ECO:0000256" key="3">
    <source>
        <dbReference type="ARBA" id="ARBA00005283"/>
    </source>
</evidence>
<dbReference type="GeneID" id="66114270"/>
<keyword evidence="9" id="KW-0460">Magnesium</keyword>
<dbReference type="SUPFAM" id="SSF47807">
    <property type="entry name" value="5' to 3' exonuclease, C-terminal subdomain"/>
    <property type="match status" value="1"/>
</dbReference>
<dbReference type="InterPro" id="IPR001044">
    <property type="entry name" value="XPG/Rad2_eukaryotes"/>
</dbReference>
<feature type="domain" description="XPG-I" evidence="14">
    <location>
        <begin position="733"/>
        <end position="802"/>
    </location>
</feature>
<proteinExistence type="inferred from homology"/>
<evidence type="ECO:0000313" key="16">
    <source>
        <dbReference type="EMBL" id="KAG7193142.1"/>
    </source>
</evidence>
<gene>
    <name evidence="16" type="primary">RAD2</name>
    <name evidence="16" type="ORF">KQ657_000896</name>
</gene>
<feature type="domain" description="XPG N-terminal" evidence="15">
    <location>
        <begin position="1"/>
        <end position="98"/>
    </location>
</feature>
<evidence type="ECO:0000256" key="2">
    <source>
        <dbReference type="ARBA" id="ARBA00004123"/>
    </source>
</evidence>
<feature type="compositionally biased region" description="Polar residues" evidence="13">
    <location>
        <begin position="456"/>
        <end position="468"/>
    </location>
</feature>
<dbReference type="GO" id="GO:0003697">
    <property type="term" value="F:single-stranded DNA binding"/>
    <property type="evidence" value="ECO:0007669"/>
    <property type="project" value="InterPro"/>
</dbReference>
<dbReference type="EMBL" id="JAHMUF010000013">
    <property type="protein sequence ID" value="KAG7193142.1"/>
    <property type="molecule type" value="Genomic_DNA"/>
</dbReference>
<dbReference type="GO" id="GO:0004520">
    <property type="term" value="F:DNA endonuclease activity"/>
    <property type="evidence" value="ECO:0007669"/>
    <property type="project" value="TreeGrafter"/>
</dbReference>
<keyword evidence="8" id="KW-0378">Hydrolase</keyword>
<comment type="caution">
    <text evidence="16">The sequence shown here is derived from an EMBL/GenBank/DDBJ whole genome shotgun (WGS) entry which is preliminary data.</text>
</comment>
<dbReference type="RefSeq" id="XP_043048690.1">
    <property type="nucleotide sequence ID" value="XM_043191718.1"/>
</dbReference>
<feature type="compositionally biased region" description="Acidic residues" evidence="13">
    <location>
        <begin position="355"/>
        <end position="365"/>
    </location>
</feature>
<sequence>MGVHSLWTILGPTARPVKLESLLRKKLAVDGSIWIYQFLKAVRDDKGDVLPHAHIVGFFRRICKLLYHGIYPILVFDGGAPALKRDTIRKRQDRRLGNRDTVNTAAKKLLAIQLRRLATGGGDKGRKRKAVVIDNNVDIDEDDSDSDQVYFEDLQNLNMEKNYERTKPFRREDDYHLPGLRSFKVSTNDTRILPGQEYDENGNFDFDMVDGIDINTIDPSSKQFHALPKATQYMILSHLRLKSRLRMGFDKDQLETMFPDEMEFSKFQINQVQKRNFFTQRLMEISGMGDDGNVTKRVAGEKDREYSLVRNDDGWTLSLVKDHEGSTLDKPITLEEDEGSKQGLFKKRKIQTHDSDDDDSLSDFDEVPLVTKPEPVEHREEQEQFLKSLYDKYEVPKIERPSSAPICEVKDGFSFSQSLLAGPIETEVAVAEEVTLQDDVLGDGKRSSDIKRSSSTERLTATRSTAINSPRAPVTGSNNILKEQIKSSESAKSQILNHPTTEPSNYAPLVKEFKSASGTNGQADGDKSVVVTISEVKVAAEDEESGDDGQDEEQLRRIKQSEQNQLPQWFKEDFTITNPHQEVAYYKETIIDEDKELKDELIPWKEAQTMLEKAESSDESDVYDVQEIQDPSKIVVPEHVISIEEASSGRKPMVFDYDFEEDEELDLVRQMNSEEADHEKFRQELAGNESLNHESINSVVTDEQLLQEQLQKAKRDSDEVTDTMIKGVQELLRRFGIPYITAPMEAEAQCAELLKLKLVDGIITDDSDCFLFGGDRIYKNMFNQKQYVECYQMADIEGQLGLTQERLIELAMLLGSDYTEGVSGIGPVLAMEILAEFGSVKEFKKWFDKNTQTIVDDATNNNTTLKKSLLSRIKNGKLFLAETFPDSAISNAYKHPEVDHDDTQFKWGIPDLDQVRSFLMYNVKWSQQKVDDVMVPLIRDMNKRRTMQTTLEEFFPRDLILTRKELASGKRIKKAAAKLTKK</sequence>
<feature type="region of interest" description="Disordered" evidence="13">
    <location>
        <begin position="487"/>
        <end position="506"/>
    </location>
</feature>
<evidence type="ECO:0000313" key="17">
    <source>
        <dbReference type="Proteomes" id="UP000790833"/>
    </source>
</evidence>
<dbReference type="GO" id="GO:0005634">
    <property type="term" value="C:nucleus"/>
    <property type="evidence" value="ECO:0007669"/>
    <property type="project" value="UniProtKB-SubCell"/>
</dbReference>
<feature type="compositionally biased region" description="Polar residues" evidence="13">
    <location>
        <begin position="487"/>
        <end position="504"/>
    </location>
</feature>
<dbReference type="InterPro" id="IPR029060">
    <property type="entry name" value="PIN-like_dom_sf"/>
</dbReference>